<proteinExistence type="predicted"/>
<accession>A8M0M4</accession>
<dbReference type="PANTHER" id="PTHR30290">
    <property type="entry name" value="PERIPLASMIC BINDING COMPONENT OF ABC TRANSPORTER"/>
    <property type="match status" value="1"/>
</dbReference>
<dbReference type="GO" id="GO:1904680">
    <property type="term" value="F:peptide transmembrane transporter activity"/>
    <property type="evidence" value="ECO:0007669"/>
    <property type="project" value="TreeGrafter"/>
</dbReference>
<dbReference type="InterPro" id="IPR039424">
    <property type="entry name" value="SBP_5"/>
</dbReference>
<dbReference type="AlphaFoldDB" id="A8M0M4"/>
<sequence>MYRPEPRKVTDPVSTRRPPPRPGGTLRYYGPGGLDHLDPAAAYYAFSHQITRLFARQLFGYPTTEDARALVPVPDVAAEVPTRNNGGLSRDRRTYTIWLRESVRWDTVPPRLVTAEDFVRGVKRMANPVAGAGAIAYYTSTIVGMAEFAEGYRACFAGRTPTARDLATYQNDHDIRGLWAVDDRTLVIELLRPANDLLNLLAMPFASAAPREYDDLVPDGRDFARLVRSNGPYRITSYVPGSHLTMAHNPAWQAETDPIRRRYVDRIDVRMARVSDERVRSEITSGRADLSWGAAVGRPRRRTAADRDLGWALNPYLVFNLRSPHEQGALRDRRVRLAIAYAVDKARLVRYFDEMNIGTRTRPARTVIPPGNVGHRGYDPYPTPGDRGDRGRCRELLAEAGHPGGLTLTMIYRIDAVHGRVAKAIAEDLAAGGVDVRLVEVDRTDEYYRILQDPRRAAAGEWDLTPAAFMPDWFGNNGRSYVQPMFQSHSAVGTANYGGYHSPVVDELIDRALAAQTEARAAELWHQVDRQVLADVAVVPILVCEPTIEHLTSDRVRNAIPLPHVDRWYDASNLWLDAAD</sequence>
<dbReference type="KEGG" id="saq:Sare_2171"/>
<organism evidence="3">
    <name type="scientific">Salinispora arenicola (strain CNS-205)</name>
    <dbReference type="NCBI Taxonomy" id="391037"/>
    <lineage>
        <taxon>Bacteria</taxon>
        <taxon>Bacillati</taxon>
        <taxon>Actinomycetota</taxon>
        <taxon>Actinomycetes</taxon>
        <taxon>Micromonosporales</taxon>
        <taxon>Micromonosporaceae</taxon>
        <taxon>Salinispora</taxon>
    </lineage>
</organism>
<feature type="domain" description="Solute-binding protein family 5" evidence="2">
    <location>
        <begin position="73"/>
        <end position="475"/>
    </location>
</feature>
<evidence type="ECO:0000313" key="3">
    <source>
        <dbReference type="EMBL" id="ABV98034.1"/>
    </source>
</evidence>
<dbReference type="GO" id="GO:0042597">
    <property type="term" value="C:periplasmic space"/>
    <property type="evidence" value="ECO:0007669"/>
    <property type="project" value="UniProtKB-ARBA"/>
</dbReference>
<dbReference type="InterPro" id="IPR000914">
    <property type="entry name" value="SBP_5_dom"/>
</dbReference>
<dbReference type="CDD" id="cd08506">
    <property type="entry name" value="PBP2_clavulanate_OppA2"/>
    <property type="match status" value="1"/>
</dbReference>
<dbReference type="Gene3D" id="3.10.105.10">
    <property type="entry name" value="Dipeptide-binding Protein, Domain 3"/>
    <property type="match status" value="1"/>
</dbReference>
<dbReference type="GO" id="GO:0043190">
    <property type="term" value="C:ATP-binding cassette (ABC) transporter complex"/>
    <property type="evidence" value="ECO:0007669"/>
    <property type="project" value="InterPro"/>
</dbReference>
<evidence type="ECO:0000256" key="1">
    <source>
        <dbReference type="SAM" id="MobiDB-lite"/>
    </source>
</evidence>
<dbReference type="PANTHER" id="PTHR30290:SF83">
    <property type="entry name" value="ABC TRANSPORTER SUBSTRATE-BINDING PROTEIN"/>
    <property type="match status" value="1"/>
</dbReference>
<dbReference type="Gene3D" id="3.40.190.10">
    <property type="entry name" value="Periplasmic binding protein-like II"/>
    <property type="match status" value="1"/>
</dbReference>
<reference evidence="3" key="1">
    <citation type="submission" date="2007-10" db="EMBL/GenBank/DDBJ databases">
        <title>Complete sequence of Salinispora arenicola CNS-205.</title>
        <authorList>
            <consortium name="US DOE Joint Genome Institute"/>
            <person name="Copeland A."/>
            <person name="Lucas S."/>
            <person name="Lapidus A."/>
            <person name="Barry K."/>
            <person name="Glavina del Rio T."/>
            <person name="Dalin E."/>
            <person name="Tice H."/>
            <person name="Pitluck S."/>
            <person name="Foster B."/>
            <person name="Schmutz J."/>
            <person name="Larimer F."/>
            <person name="Land M."/>
            <person name="Hauser L."/>
            <person name="Kyrpides N."/>
            <person name="Ivanova N."/>
            <person name="Jensen P.R."/>
            <person name="Moore B.S."/>
            <person name="Penn K."/>
            <person name="Jenkins C."/>
            <person name="Udwary D."/>
            <person name="Xiang L."/>
            <person name="Gontang E."/>
            <person name="Richardson P."/>
        </authorList>
    </citation>
    <scope>NUCLEOTIDE SEQUENCE [LARGE SCALE GENOMIC DNA]</scope>
    <source>
        <strain evidence="3">CNS-205</strain>
    </source>
</reference>
<dbReference type="STRING" id="391037.Sare_2171"/>
<protein>
    <submittedName>
        <fullName evidence="3">Extracellular solute-binding protein family 5</fullName>
    </submittedName>
</protein>
<dbReference type="HOGENOM" id="CLU_017028_9_0_11"/>
<dbReference type="eggNOG" id="COG4166">
    <property type="taxonomic scope" value="Bacteria"/>
</dbReference>
<name>A8M0M4_SALAI</name>
<dbReference type="InterPro" id="IPR030678">
    <property type="entry name" value="Peptide/Ni-bd"/>
</dbReference>
<gene>
    <name evidence="3" type="ordered locus">Sare_2171</name>
</gene>
<dbReference type="Pfam" id="PF00496">
    <property type="entry name" value="SBP_bac_5"/>
    <property type="match status" value="1"/>
</dbReference>
<feature type="region of interest" description="Disordered" evidence="1">
    <location>
        <begin position="363"/>
        <end position="387"/>
    </location>
</feature>
<evidence type="ECO:0000259" key="2">
    <source>
        <dbReference type="Pfam" id="PF00496"/>
    </source>
</evidence>
<dbReference type="GO" id="GO:0015833">
    <property type="term" value="P:peptide transport"/>
    <property type="evidence" value="ECO:0007669"/>
    <property type="project" value="TreeGrafter"/>
</dbReference>
<feature type="region of interest" description="Disordered" evidence="1">
    <location>
        <begin position="1"/>
        <end position="23"/>
    </location>
</feature>
<dbReference type="EMBL" id="CP000850">
    <property type="protein sequence ID" value="ABV98034.1"/>
    <property type="molecule type" value="Genomic_DNA"/>
</dbReference>
<dbReference type="PIRSF" id="PIRSF002741">
    <property type="entry name" value="MppA"/>
    <property type="match status" value="1"/>
</dbReference>
<feature type="compositionally biased region" description="Basic and acidic residues" evidence="1">
    <location>
        <begin position="1"/>
        <end position="10"/>
    </location>
</feature>
<dbReference type="SUPFAM" id="SSF53850">
    <property type="entry name" value="Periplasmic binding protein-like II"/>
    <property type="match status" value="1"/>
</dbReference>